<organism evidence="1 2">
    <name type="scientific">Dryococelus australis</name>
    <dbReference type="NCBI Taxonomy" id="614101"/>
    <lineage>
        <taxon>Eukaryota</taxon>
        <taxon>Metazoa</taxon>
        <taxon>Ecdysozoa</taxon>
        <taxon>Arthropoda</taxon>
        <taxon>Hexapoda</taxon>
        <taxon>Insecta</taxon>
        <taxon>Pterygota</taxon>
        <taxon>Neoptera</taxon>
        <taxon>Polyneoptera</taxon>
        <taxon>Phasmatodea</taxon>
        <taxon>Verophasmatodea</taxon>
        <taxon>Anareolatae</taxon>
        <taxon>Phasmatidae</taxon>
        <taxon>Eurycanthinae</taxon>
        <taxon>Dryococelus</taxon>
    </lineage>
</organism>
<evidence type="ECO:0008006" key="3">
    <source>
        <dbReference type="Google" id="ProtNLM"/>
    </source>
</evidence>
<dbReference type="SUPFAM" id="SSF53098">
    <property type="entry name" value="Ribonuclease H-like"/>
    <property type="match status" value="1"/>
</dbReference>
<accession>A0ABQ9HDM9</accession>
<evidence type="ECO:0000313" key="1">
    <source>
        <dbReference type="EMBL" id="KAJ8882418.1"/>
    </source>
</evidence>
<dbReference type="Proteomes" id="UP001159363">
    <property type="component" value="Chromosome 4"/>
</dbReference>
<dbReference type="EMBL" id="JARBHB010000005">
    <property type="protein sequence ID" value="KAJ8882418.1"/>
    <property type="molecule type" value="Genomic_DNA"/>
</dbReference>
<dbReference type="PANTHER" id="PTHR45749:SF21">
    <property type="entry name" value="DUF4371 DOMAIN-CONTAINING PROTEIN"/>
    <property type="match status" value="1"/>
</dbReference>
<protein>
    <recommendedName>
        <fullName evidence="3">DUF4371 domain-containing protein</fullName>
    </recommendedName>
</protein>
<dbReference type="InterPro" id="IPR012337">
    <property type="entry name" value="RNaseH-like_sf"/>
</dbReference>
<evidence type="ECO:0000313" key="2">
    <source>
        <dbReference type="Proteomes" id="UP001159363"/>
    </source>
</evidence>
<keyword evidence="2" id="KW-1185">Reference proteome</keyword>
<reference evidence="1 2" key="1">
    <citation type="submission" date="2023-02" db="EMBL/GenBank/DDBJ databases">
        <title>LHISI_Scaffold_Assembly.</title>
        <authorList>
            <person name="Stuart O.P."/>
            <person name="Cleave R."/>
            <person name="Magrath M.J.L."/>
            <person name="Mikheyev A.S."/>
        </authorList>
    </citation>
    <scope>NUCLEOTIDE SEQUENCE [LARGE SCALE GENOMIC DNA]</scope>
    <source>
        <strain evidence="1">Daus_M_001</strain>
        <tissue evidence="1">Leg muscle</tissue>
    </source>
</reference>
<comment type="caution">
    <text evidence="1">The sequence shown here is derived from an EMBL/GenBank/DDBJ whole genome shotgun (WGS) entry which is preliminary data.</text>
</comment>
<gene>
    <name evidence="1" type="ORF">PR048_014226</name>
</gene>
<proteinExistence type="predicted"/>
<sequence length="321" mass="36083">MADFPRGSAQWRFSLAPKSLLFYRHIDAIESLNLPLPSAVAPAHNVLRSIASYIHACSEFSLIVDETADVTAVEQVPINIRIVKDLEPEELFLDLYSTPSTTGESLFKLFMDVLCRFDIQLQNMHGQCYGGAANMSGMLKGVQTMIAHDQPFALYVHCGNHSLNLALQDAARQTILIRDCLHNSPKRKAQLAEICLVNEENISSGVRPLCPTRWTARVASISGILNTYSSVLAMLSNIAESKEEISSRAREMYSRHVNVSVVYCKTQRRNPKRYDYDESTSAPPHQFESAKDMLQVSFLETIDFLIGEVEKIFNQPGYEKY</sequence>
<name>A0ABQ9HDM9_9NEOP</name>
<dbReference type="PANTHER" id="PTHR45749">
    <property type="match status" value="1"/>
</dbReference>